<feature type="compositionally biased region" description="Basic and acidic residues" evidence="1">
    <location>
        <begin position="256"/>
        <end position="270"/>
    </location>
</feature>
<evidence type="ECO:0000313" key="2">
    <source>
        <dbReference type="EMBL" id="KEI70510.1"/>
    </source>
</evidence>
<feature type="compositionally biased region" description="Basic and acidic residues" evidence="1">
    <location>
        <begin position="240"/>
        <end position="250"/>
    </location>
</feature>
<gene>
    <name evidence="2" type="ORF">GV64_06955</name>
</gene>
<sequence>MTNRWLVLNLRGMLFTKLLEQSIFQRDVKSQPRPPFNVNNASQPATPMLTSSRVNTPLVTKALPDMSIVVHSAKPLIPSTFAFAVQRPDLADNPIVQLVDMMVRVVQLATAGVIEGAGQPSDTSEVRSDSHSSSQNDSASLPHARLISELLPLPLPNAIDRLIQEGLGEVQKVLDLSNLEKMLLLVGKEGFLLDADSLCSLSELNNQYTFASEQQSSPIQQKFNSESFKSEANSALNSQADRDTLGEHVKPLGKTDNPHHELKNGERFAGRENSGNEAGRPEAGNKPSTNNNAIQMMPGQGVSVLNQQPSNILASNLSVVIQPPPVVESGQKQLPPIILPNAGLGTGNRSDRRKSKKEIREEEEREREGGAYLLDDDPLDEDLMEDE</sequence>
<feature type="region of interest" description="Disordered" evidence="1">
    <location>
        <begin position="30"/>
        <end position="50"/>
    </location>
</feature>
<feature type="region of interest" description="Disordered" evidence="1">
    <location>
        <begin position="116"/>
        <end position="140"/>
    </location>
</feature>
<evidence type="ECO:0000313" key="3">
    <source>
        <dbReference type="Proteomes" id="UP000027997"/>
    </source>
</evidence>
<dbReference type="AlphaFoldDB" id="A0A081K8N4"/>
<feature type="compositionally biased region" description="Basic and acidic residues" evidence="1">
    <location>
        <begin position="358"/>
        <end position="369"/>
    </location>
</feature>
<evidence type="ECO:0000256" key="1">
    <source>
        <dbReference type="SAM" id="MobiDB-lite"/>
    </source>
</evidence>
<feature type="compositionally biased region" description="Polar residues" evidence="1">
    <location>
        <begin position="37"/>
        <end position="50"/>
    </location>
</feature>
<proteinExistence type="predicted"/>
<feature type="region of interest" description="Disordered" evidence="1">
    <location>
        <begin position="328"/>
        <end position="387"/>
    </location>
</feature>
<name>A0A081K8N4_9GAMM</name>
<keyword evidence="3" id="KW-1185">Reference proteome</keyword>
<dbReference type="Proteomes" id="UP000027997">
    <property type="component" value="Unassembled WGS sequence"/>
</dbReference>
<feature type="region of interest" description="Disordered" evidence="1">
    <location>
        <begin position="212"/>
        <end position="296"/>
    </location>
</feature>
<organism evidence="2 3">
    <name type="scientific">Endozoicomonas elysicola</name>
    <dbReference type="NCBI Taxonomy" id="305900"/>
    <lineage>
        <taxon>Bacteria</taxon>
        <taxon>Pseudomonadati</taxon>
        <taxon>Pseudomonadota</taxon>
        <taxon>Gammaproteobacteria</taxon>
        <taxon>Oceanospirillales</taxon>
        <taxon>Endozoicomonadaceae</taxon>
        <taxon>Endozoicomonas</taxon>
    </lineage>
</organism>
<comment type="caution">
    <text evidence="2">The sequence shown here is derived from an EMBL/GenBank/DDBJ whole genome shotgun (WGS) entry which is preliminary data.</text>
</comment>
<feature type="compositionally biased region" description="Acidic residues" evidence="1">
    <location>
        <begin position="374"/>
        <end position="387"/>
    </location>
</feature>
<dbReference type="EMBL" id="JOJP01000001">
    <property type="protein sequence ID" value="KEI70510.1"/>
    <property type="molecule type" value="Genomic_DNA"/>
</dbReference>
<feature type="compositionally biased region" description="Low complexity" evidence="1">
    <location>
        <begin position="131"/>
        <end position="140"/>
    </location>
</feature>
<feature type="compositionally biased region" description="Polar residues" evidence="1">
    <location>
        <begin position="212"/>
        <end position="239"/>
    </location>
</feature>
<protein>
    <submittedName>
        <fullName evidence="2">Uncharacterized protein</fullName>
    </submittedName>
</protein>
<accession>A0A081K8N4</accession>
<reference evidence="2 3" key="1">
    <citation type="submission" date="2014-06" db="EMBL/GenBank/DDBJ databases">
        <title>Whole Genome Sequences of Three Symbiotic Endozoicomonas Bacteria.</title>
        <authorList>
            <person name="Neave M.J."/>
            <person name="Apprill A."/>
            <person name="Voolstra C.R."/>
        </authorList>
    </citation>
    <scope>NUCLEOTIDE SEQUENCE [LARGE SCALE GENOMIC DNA]</scope>
    <source>
        <strain evidence="2 3">DSM 22380</strain>
    </source>
</reference>